<dbReference type="AlphaFoldDB" id="A0A7G2CJ00"/>
<protein>
    <submittedName>
        <fullName evidence="2">RNB domain containing protein, putative</fullName>
    </submittedName>
</protein>
<organism evidence="2 3">
    <name type="scientific">Angomonas deanei</name>
    <dbReference type="NCBI Taxonomy" id="59799"/>
    <lineage>
        <taxon>Eukaryota</taxon>
        <taxon>Discoba</taxon>
        <taxon>Euglenozoa</taxon>
        <taxon>Kinetoplastea</taxon>
        <taxon>Metakinetoplastina</taxon>
        <taxon>Trypanosomatida</taxon>
        <taxon>Trypanosomatidae</taxon>
        <taxon>Strigomonadinae</taxon>
        <taxon>Angomonas</taxon>
    </lineage>
</organism>
<dbReference type="VEuPathDB" id="TriTrypDB:ADEAN_000652000"/>
<proteinExistence type="predicted"/>
<name>A0A7G2CJ00_9TRYP</name>
<dbReference type="OrthoDB" id="372421at2759"/>
<feature type="domain" description="RNB" evidence="1">
    <location>
        <begin position="6"/>
        <end position="356"/>
    </location>
</feature>
<dbReference type="Proteomes" id="UP000515908">
    <property type="component" value="Chromosome 12"/>
</dbReference>
<sequence>MKKTGRRDLRSEEFVCTIDPETARDLDDALSIRKTKKGTYKVGVHIADVSHFVKPGTALDEEAQQRSTSVYFVDKVVPMLPRRLCEDYCSLNPSEDKLAFSSLFELSEDGTVLEEWFGQSIIRSRCRLSYEQAQEIIDTGATPIDVTRECELSGEGEATLKEKVFKSVQLLYQVASVLRKKSLAKGRLTVPNTRLGFQFEEQDSKLAPKAFFVKSQIHANWLVEEFMLLANCRTAEKVVQYLPEGTMLRRHAPPEKKKLTVLKQSLKECGIILIGGDAKGLQDTLDSAKGHPCYEALSQLLKYSLCRAEYFANDLLETTFRSHFALGFPWYCHFTSPIRRYTDVVSHRQLLLALEVEKRMKESGMELPTVADVDVVRKPGTEAFDVTAVLPVSQLETRDYYYPLYTVEEFAERANEKKENARLAGDESLRMYFCLYVKALEKMRTKNPNIPKELLTTVAVLQLKPASVLLYSAEIATEVQMGLEDTKQRFMPISAVVVPEEGKTEVDGMAAAAAKAKNFVHTTDANTGDSTTPHILLDWGINPYTKLNVTEKMYAFSEAVASLHVSMHTGKMSLQMVLLPPWEREAYLAGGQKIPTSLVEFDN</sequence>
<dbReference type="GO" id="GO:0003723">
    <property type="term" value="F:RNA binding"/>
    <property type="evidence" value="ECO:0007669"/>
    <property type="project" value="InterPro"/>
</dbReference>
<dbReference type="Pfam" id="PF00773">
    <property type="entry name" value="RNB"/>
    <property type="match status" value="1"/>
</dbReference>
<dbReference type="SUPFAM" id="SSF50249">
    <property type="entry name" value="Nucleic acid-binding proteins"/>
    <property type="match status" value="1"/>
</dbReference>
<dbReference type="GO" id="GO:0006402">
    <property type="term" value="P:mRNA catabolic process"/>
    <property type="evidence" value="ECO:0007669"/>
    <property type="project" value="TreeGrafter"/>
</dbReference>
<evidence type="ECO:0000259" key="1">
    <source>
        <dbReference type="SMART" id="SM00955"/>
    </source>
</evidence>
<dbReference type="EMBL" id="LR877156">
    <property type="protein sequence ID" value="CAD2219027.1"/>
    <property type="molecule type" value="Genomic_DNA"/>
</dbReference>
<evidence type="ECO:0000313" key="3">
    <source>
        <dbReference type="Proteomes" id="UP000515908"/>
    </source>
</evidence>
<dbReference type="InterPro" id="IPR001900">
    <property type="entry name" value="RNase_II/R"/>
</dbReference>
<keyword evidence="3" id="KW-1185">Reference proteome</keyword>
<gene>
    <name evidence="2" type="ORF">ADEAN_000652000</name>
</gene>
<accession>A0A7G2CJ00</accession>
<dbReference type="PANTHER" id="PTHR23355:SF9">
    <property type="entry name" value="DIS3-LIKE EXONUCLEASE 2"/>
    <property type="match status" value="1"/>
</dbReference>
<dbReference type="GO" id="GO:0000932">
    <property type="term" value="C:P-body"/>
    <property type="evidence" value="ECO:0007669"/>
    <property type="project" value="TreeGrafter"/>
</dbReference>
<dbReference type="PANTHER" id="PTHR23355">
    <property type="entry name" value="RIBONUCLEASE"/>
    <property type="match status" value="1"/>
</dbReference>
<dbReference type="InterPro" id="IPR012340">
    <property type="entry name" value="NA-bd_OB-fold"/>
</dbReference>
<dbReference type="InterPro" id="IPR050180">
    <property type="entry name" value="RNR_Ribonuclease"/>
</dbReference>
<dbReference type="GO" id="GO:0000175">
    <property type="term" value="F:3'-5'-RNA exonuclease activity"/>
    <property type="evidence" value="ECO:0007669"/>
    <property type="project" value="TreeGrafter"/>
</dbReference>
<evidence type="ECO:0000313" key="2">
    <source>
        <dbReference type="EMBL" id="CAD2219027.1"/>
    </source>
</evidence>
<reference evidence="2 3" key="1">
    <citation type="submission" date="2020-08" db="EMBL/GenBank/DDBJ databases">
        <authorList>
            <person name="Newling K."/>
            <person name="Davey J."/>
            <person name="Forrester S."/>
        </authorList>
    </citation>
    <scope>NUCLEOTIDE SEQUENCE [LARGE SCALE GENOMIC DNA]</scope>
    <source>
        <strain evidence="3">Crithidia deanei Carvalho (ATCC PRA-265)</strain>
    </source>
</reference>
<dbReference type="SMART" id="SM00955">
    <property type="entry name" value="RNB"/>
    <property type="match status" value="1"/>
</dbReference>